<dbReference type="OrthoDB" id="416119at2759"/>
<reference evidence="1" key="2">
    <citation type="submission" date="2025-09" db="UniProtKB">
        <authorList>
            <consortium name="Ensembl"/>
        </authorList>
    </citation>
    <scope>IDENTIFICATION</scope>
</reference>
<dbReference type="Proteomes" id="UP000694569">
    <property type="component" value="Unplaced"/>
</dbReference>
<protein>
    <recommendedName>
        <fullName evidence="3">Reverse transcriptase domain-containing protein</fullName>
    </recommendedName>
</protein>
<dbReference type="PANTHER" id="PTHR31635">
    <property type="entry name" value="REVERSE TRANSCRIPTASE DOMAIN-CONTAINING PROTEIN-RELATED"/>
    <property type="match status" value="1"/>
</dbReference>
<dbReference type="GeneTree" id="ENSGT00940000165023"/>
<evidence type="ECO:0008006" key="3">
    <source>
        <dbReference type="Google" id="ProtNLM"/>
    </source>
</evidence>
<dbReference type="PANTHER" id="PTHR31635:SF196">
    <property type="entry name" value="REVERSE TRANSCRIPTASE DOMAIN-CONTAINING PROTEIN-RELATED"/>
    <property type="match status" value="1"/>
</dbReference>
<evidence type="ECO:0000313" key="1">
    <source>
        <dbReference type="Ensembl" id="ENSLLEP00000002999.1"/>
    </source>
</evidence>
<proteinExistence type="predicted"/>
<dbReference type="AlphaFoldDB" id="A0A8C5LV67"/>
<keyword evidence="2" id="KW-1185">Reference proteome</keyword>
<organism evidence="1 2">
    <name type="scientific">Leptobrachium leishanense</name>
    <name type="common">Leishan spiny toad</name>
    <dbReference type="NCBI Taxonomy" id="445787"/>
    <lineage>
        <taxon>Eukaryota</taxon>
        <taxon>Metazoa</taxon>
        <taxon>Chordata</taxon>
        <taxon>Craniata</taxon>
        <taxon>Vertebrata</taxon>
        <taxon>Euteleostomi</taxon>
        <taxon>Amphibia</taxon>
        <taxon>Batrachia</taxon>
        <taxon>Anura</taxon>
        <taxon>Pelobatoidea</taxon>
        <taxon>Megophryidae</taxon>
        <taxon>Leptobrachium</taxon>
    </lineage>
</organism>
<reference evidence="1" key="1">
    <citation type="submission" date="2025-08" db="UniProtKB">
        <authorList>
            <consortium name="Ensembl"/>
        </authorList>
    </citation>
    <scope>IDENTIFICATION</scope>
</reference>
<accession>A0A8C5LV67</accession>
<evidence type="ECO:0000313" key="2">
    <source>
        <dbReference type="Proteomes" id="UP000694569"/>
    </source>
</evidence>
<name>A0A8C5LV67_9ANUR</name>
<sequence length="343" mass="38688">MSDDLLFFLTDRHSSLPAVVSAFDTYGKLADLKINMSKSEILNVSILPGEVAGLKNKFSFHWCESKMKYLGIWLSSTLQDLYALNYLSLMATLRSDLAAWNTKFILWMGRVAVFKMNILPRLLYLFQAVPVALPGSFFVALRLEIIKFIWAGQKSRLRISVLYRPKEDGGLALPDLSNYYRVAQLTRLVDWSSVGDGGRWLDLEGAGSVLPWLPPSAVPKELRSHPLIGTTLRLWDHLKFSHALSSSPSPLMPLTSNPLFTPRVRKTLQRHLVEGHRLLALHVAHVPTIQALTSRPDLPQLSILDRFNFSQIHHFLSSLLGSHSLSRVLSPFERFCLGLPLTH</sequence>
<dbReference type="Ensembl" id="ENSLLET00000003122.1">
    <property type="protein sequence ID" value="ENSLLEP00000002999.1"/>
    <property type="gene ID" value="ENSLLEG00000001929.1"/>
</dbReference>